<feature type="transmembrane region" description="Helical" evidence="1">
    <location>
        <begin position="12"/>
        <end position="31"/>
    </location>
</feature>
<keyword evidence="1" id="KW-1133">Transmembrane helix</keyword>
<proteinExistence type="predicted"/>
<dbReference type="Proteomes" id="UP000218615">
    <property type="component" value="Unassembled WGS sequence"/>
</dbReference>
<sequence length="121" mass="13526">MGVRMRLSKTNLTIIGIVPIVFGLIIMYNFWTAIQALYPRGMTTYLVFDQLVAIGAAVLLGASIYWGILIYYIYLLQENEVLIQNNFSQLAGSGTKHLESAKKLINQVLADIKASEKLKSQ</sequence>
<dbReference type="AlphaFoldDB" id="A0A284VJ68"/>
<organism evidence="2 3">
    <name type="scientific">Candidatus Methanoperedens nitratireducens</name>
    <dbReference type="NCBI Taxonomy" id="1392998"/>
    <lineage>
        <taxon>Archaea</taxon>
        <taxon>Methanobacteriati</taxon>
        <taxon>Methanobacteriota</taxon>
        <taxon>Stenosarchaea group</taxon>
        <taxon>Methanomicrobia</taxon>
        <taxon>Methanosarcinales</taxon>
        <taxon>ANME-2 cluster</taxon>
        <taxon>Candidatus Methanoperedentaceae</taxon>
        <taxon>Candidatus Methanoperedens</taxon>
    </lineage>
</organism>
<evidence type="ECO:0000313" key="2">
    <source>
        <dbReference type="EMBL" id="SNQ59291.1"/>
    </source>
</evidence>
<evidence type="ECO:0000256" key="1">
    <source>
        <dbReference type="SAM" id="Phobius"/>
    </source>
</evidence>
<accession>A0A284VJ68</accession>
<reference evidence="3" key="1">
    <citation type="submission" date="2017-06" db="EMBL/GenBank/DDBJ databases">
        <authorList>
            <person name="Cremers G."/>
        </authorList>
    </citation>
    <scope>NUCLEOTIDE SEQUENCE [LARGE SCALE GENOMIC DNA]</scope>
</reference>
<dbReference type="EMBL" id="FZMP01000016">
    <property type="protein sequence ID" value="SNQ59291.1"/>
    <property type="molecule type" value="Genomic_DNA"/>
</dbReference>
<evidence type="ECO:0000313" key="3">
    <source>
        <dbReference type="Proteomes" id="UP000218615"/>
    </source>
</evidence>
<name>A0A284VJ68_9EURY</name>
<protein>
    <submittedName>
        <fullName evidence="2">Uncharacterized protein</fullName>
    </submittedName>
</protein>
<keyword evidence="1" id="KW-0812">Transmembrane</keyword>
<gene>
    <name evidence="2" type="ORF">MNV_1120011</name>
</gene>
<feature type="transmembrane region" description="Helical" evidence="1">
    <location>
        <begin position="51"/>
        <end position="74"/>
    </location>
</feature>
<keyword evidence="3" id="KW-1185">Reference proteome</keyword>
<keyword evidence="1" id="KW-0472">Membrane</keyword>